<protein>
    <submittedName>
        <fullName evidence="2">Uncharacterized protein</fullName>
    </submittedName>
</protein>
<dbReference type="Proteomes" id="UP000287651">
    <property type="component" value="Unassembled WGS sequence"/>
</dbReference>
<name>A0A426ZKM2_ENSVE</name>
<proteinExistence type="predicted"/>
<dbReference type="AlphaFoldDB" id="A0A426ZKM2"/>
<evidence type="ECO:0000313" key="3">
    <source>
        <dbReference type="Proteomes" id="UP000287651"/>
    </source>
</evidence>
<reference evidence="2 3" key="1">
    <citation type="journal article" date="2014" name="Agronomy (Basel)">
        <title>A Draft Genome Sequence for Ensete ventricosum, the Drought-Tolerant Tree Against Hunger.</title>
        <authorList>
            <person name="Harrison J."/>
            <person name="Moore K.A."/>
            <person name="Paszkiewicz K."/>
            <person name="Jones T."/>
            <person name="Grant M."/>
            <person name="Ambacheew D."/>
            <person name="Muzemil S."/>
            <person name="Studholme D.J."/>
        </authorList>
    </citation>
    <scope>NUCLEOTIDE SEQUENCE [LARGE SCALE GENOMIC DNA]</scope>
</reference>
<evidence type="ECO:0000313" key="2">
    <source>
        <dbReference type="EMBL" id="RRT64553.1"/>
    </source>
</evidence>
<feature type="region of interest" description="Disordered" evidence="1">
    <location>
        <begin position="1"/>
        <end position="28"/>
    </location>
</feature>
<organism evidence="2 3">
    <name type="scientific">Ensete ventricosum</name>
    <name type="common">Abyssinian banana</name>
    <name type="synonym">Musa ensete</name>
    <dbReference type="NCBI Taxonomy" id="4639"/>
    <lineage>
        <taxon>Eukaryota</taxon>
        <taxon>Viridiplantae</taxon>
        <taxon>Streptophyta</taxon>
        <taxon>Embryophyta</taxon>
        <taxon>Tracheophyta</taxon>
        <taxon>Spermatophyta</taxon>
        <taxon>Magnoliopsida</taxon>
        <taxon>Liliopsida</taxon>
        <taxon>Zingiberales</taxon>
        <taxon>Musaceae</taxon>
        <taxon>Ensete</taxon>
    </lineage>
</organism>
<gene>
    <name evidence="2" type="ORF">B296_00001190</name>
</gene>
<evidence type="ECO:0000256" key="1">
    <source>
        <dbReference type="SAM" id="MobiDB-lite"/>
    </source>
</evidence>
<dbReference type="EMBL" id="AMZH03006147">
    <property type="protein sequence ID" value="RRT64553.1"/>
    <property type="molecule type" value="Genomic_DNA"/>
</dbReference>
<accession>A0A426ZKM2</accession>
<comment type="caution">
    <text evidence="2">The sequence shown here is derived from an EMBL/GenBank/DDBJ whole genome shotgun (WGS) entry which is preliminary data.</text>
</comment>
<sequence length="73" mass="8173">MSPVNLSEAHAKDPMVVPNGDSTDEIRGNLSRRGYYDNVKFHRIIKSSMWSRILSCKVEIRRGLEGVVNPSTG</sequence>